<feature type="transmembrane region" description="Helical" evidence="7">
    <location>
        <begin position="138"/>
        <end position="160"/>
    </location>
</feature>
<comment type="caution">
    <text evidence="9">The sequence shown here is derived from an EMBL/GenBank/DDBJ whole genome shotgun (WGS) entry which is preliminary data.</text>
</comment>
<evidence type="ECO:0000313" key="10">
    <source>
        <dbReference type="Proteomes" id="UP000678374"/>
    </source>
</evidence>
<evidence type="ECO:0000256" key="5">
    <source>
        <dbReference type="ARBA" id="ARBA00023136"/>
    </source>
</evidence>
<dbReference type="PANTHER" id="PTHR30485:SF2">
    <property type="entry name" value="BLL0597 PROTEIN"/>
    <property type="match status" value="1"/>
</dbReference>
<dbReference type="InterPro" id="IPR016174">
    <property type="entry name" value="Di-haem_cyt_TM"/>
</dbReference>
<name>A0A940YGS3_9BURK</name>
<evidence type="ECO:0000259" key="8">
    <source>
        <dbReference type="Pfam" id="PF01292"/>
    </source>
</evidence>
<keyword evidence="10" id="KW-1185">Reference proteome</keyword>
<dbReference type="RefSeq" id="WP_210799836.1">
    <property type="nucleotide sequence ID" value="NZ_JAGQDE010000001.1"/>
</dbReference>
<proteinExistence type="predicted"/>
<gene>
    <name evidence="9" type="ORF">KAK06_01115</name>
</gene>
<protein>
    <submittedName>
        <fullName evidence="9">Cytochrome b/b6 domain-containing protein</fullName>
    </submittedName>
</protein>
<dbReference type="AlphaFoldDB" id="A0A940YGS3"/>
<feature type="domain" description="Cytochrome b561 bacterial/Ni-hydrogenase" evidence="8">
    <location>
        <begin position="13"/>
        <end position="175"/>
    </location>
</feature>
<dbReference type="InterPro" id="IPR051542">
    <property type="entry name" value="Hydrogenase_cytochrome"/>
</dbReference>
<feature type="transmembrane region" description="Helical" evidence="7">
    <location>
        <begin position="17"/>
        <end position="34"/>
    </location>
</feature>
<evidence type="ECO:0000256" key="6">
    <source>
        <dbReference type="SAM" id="MobiDB-lite"/>
    </source>
</evidence>
<keyword evidence="4 7" id="KW-1133">Transmembrane helix</keyword>
<dbReference type="GO" id="GO:0022904">
    <property type="term" value="P:respiratory electron transport chain"/>
    <property type="evidence" value="ECO:0007669"/>
    <property type="project" value="InterPro"/>
</dbReference>
<dbReference type="PANTHER" id="PTHR30485">
    <property type="entry name" value="NI/FE-HYDROGENASE 1 B-TYPE CYTOCHROME SUBUNIT"/>
    <property type="match status" value="1"/>
</dbReference>
<feature type="region of interest" description="Disordered" evidence="6">
    <location>
        <begin position="179"/>
        <end position="205"/>
    </location>
</feature>
<dbReference type="EMBL" id="JAGQDE010000001">
    <property type="protein sequence ID" value="MBQ0957544.1"/>
    <property type="molecule type" value="Genomic_DNA"/>
</dbReference>
<sequence length="205" mass="22580">MATDTTAVVQVPVWDRFVRIFHWGLVASFATAWLNTEHIGWWHKGAGYLALALVLARIVWGFVAPGEHARFGSFVPTPRRLWRYLGQLLRHQEPRHLGHNPAGAVMILYLLAANLVIGATGFMMTTDAFWGNELVESVHVSAVDLTLLAVAVHVAANLYGGRRHGEHLVRSMWTGRKPLSPAGHGAPADPLPGATGDRQQALHRR</sequence>
<evidence type="ECO:0000256" key="3">
    <source>
        <dbReference type="ARBA" id="ARBA00022692"/>
    </source>
</evidence>
<organism evidence="9 10">
    <name type="scientific">Ideonella aquatica</name>
    <dbReference type="NCBI Taxonomy" id="2824119"/>
    <lineage>
        <taxon>Bacteria</taxon>
        <taxon>Pseudomonadati</taxon>
        <taxon>Pseudomonadota</taxon>
        <taxon>Betaproteobacteria</taxon>
        <taxon>Burkholderiales</taxon>
        <taxon>Sphaerotilaceae</taxon>
        <taxon>Ideonella</taxon>
    </lineage>
</organism>
<keyword evidence="5 7" id="KW-0472">Membrane</keyword>
<dbReference type="Pfam" id="PF01292">
    <property type="entry name" value="Ni_hydr_CYTB"/>
    <property type="match status" value="1"/>
</dbReference>
<dbReference type="GO" id="GO:0020037">
    <property type="term" value="F:heme binding"/>
    <property type="evidence" value="ECO:0007669"/>
    <property type="project" value="TreeGrafter"/>
</dbReference>
<comment type="subcellular location">
    <subcellularLocation>
        <location evidence="1">Cell membrane</location>
        <topology evidence="1">Multi-pass membrane protein</topology>
    </subcellularLocation>
</comment>
<dbReference type="GO" id="GO:0009055">
    <property type="term" value="F:electron transfer activity"/>
    <property type="evidence" value="ECO:0007669"/>
    <property type="project" value="InterPro"/>
</dbReference>
<keyword evidence="2" id="KW-1003">Cell membrane</keyword>
<dbReference type="InterPro" id="IPR011577">
    <property type="entry name" value="Cyt_b561_bac/Ni-Hgenase"/>
</dbReference>
<evidence type="ECO:0000256" key="1">
    <source>
        <dbReference type="ARBA" id="ARBA00004651"/>
    </source>
</evidence>
<evidence type="ECO:0000256" key="4">
    <source>
        <dbReference type="ARBA" id="ARBA00022989"/>
    </source>
</evidence>
<feature type="transmembrane region" description="Helical" evidence="7">
    <location>
        <begin position="104"/>
        <end position="126"/>
    </location>
</feature>
<evidence type="ECO:0000313" key="9">
    <source>
        <dbReference type="EMBL" id="MBQ0957544.1"/>
    </source>
</evidence>
<dbReference type="SUPFAM" id="SSF81342">
    <property type="entry name" value="Transmembrane di-heme cytochromes"/>
    <property type="match status" value="1"/>
</dbReference>
<evidence type="ECO:0000256" key="7">
    <source>
        <dbReference type="SAM" id="Phobius"/>
    </source>
</evidence>
<evidence type="ECO:0000256" key="2">
    <source>
        <dbReference type="ARBA" id="ARBA00022475"/>
    </source>
</evidence>
<accession>A0A940YGS3</accession>
<dbReference type="Gene3D" id="1.20.950.20">
    <property type="entry name" value="Transmembrane di-heme cytochromes, Chain C"/>
    <property type="match status" value="1"/>
</dbReference>
<dbReference type="GO" id="GO:0005886">
    <property type="term" value="C:plasma membrane"/>
    <property type="evidence" value="ECO:0007669"/>
    <property type="project" value="UniProtKB-SubCell"/>
</dbReference>
<keyword evidence="3 7" id="KW-0812">Transmembrane</keyword>
<feature type="transmembrane region" description="Helical" evidence="7">
    <location>
        <begin position="46"/>
        <end position="64"/>
    </location>
</feature>
<reference evidence="9" key="1">
    <citation type="submission" date="2021-04" db="EMBL/GenBank/DDBJ databases">
        <title>The genome sequence of Ideonella sp. 4Y11.</title>
        <authorList>
            <person name="Liu Y."/>
        </authorList>
    </citation>
    <scope>NUCLEOTIDE SEQUENCE</scope>
    <source>
        <strain evidence="9">4Y11</strain>
    </source>
</reference>
<dbReference type="Proteomes" id="UP000678374">
    <property type="component" value="Unassembled WGS sequence"/>
</dbReference>